<dbReference type="InterPro" id="IPR042110">
    <property type="entry name" value="Adenylosuccinate_synth_dom2"/>
</dbReference>
<reference evidence="8 9" key="2">
    <citation type="journal article" date="2013" name="Genome Announc.">
        <title>Genome of the Root-Associated Plant Growth-Promoting Bacterium Variovorax paradoxus Strain EPS.</title>
        <authorList>
            <person name="Han J.I."/>
            <person name="Spain J.C."/>
            <person name="Leadbetter J.R."/>
            <person name="Ovchinnikova G."/>
            <person name="Goodwin L.A."/>
            <person name="Han C.S."/>
            <person name="Woyke T."/>
            <person name="Davenport K.W."/>
            <person name="Orwin P.M."/>
        </authorList>
    </citation>
    <scope>NUCLEOTIDE SEQUENCE [LARGE SCALE GENOMIC DNA]</scope>
    <source>
        <strain evidence="8 9">EPS</strain>
    </source>
</reference>
<dbReference type="Gene3D" id="3.40.440.10">
    <property type="entry name" value="Adenylosuccinate Synthetase, subunit A, domain 1"/>
    <property type="match status" value="1"/>
</dbReference>
<evidence type="ECO:0000256" key="7">
    <source>
        <dbReference type="HAMAP-Rule" id="MF_00011"/>
    </source>
</evidence>
<evidence type="ECO:0000313" key="9">
    <source>
        <dbReference type="Proteomes" id="UP000008917"/>
    </source>
</evidence>
<dbReference type="Gene3D" id="3.90.170.10">
    <property type="entry name" value="Adenylosuccinate Synthetase, subunit A, domain 3"/>
    <property type="match status" value="1"/>
</dbReference>
<comment type="function">
    <text evidence="7">Plays an important role in the de novo pathway of purine nucleotide biosynthesis. Catalyzes the first committed step in the biosynthesis of AMP from IMP.</text>
</comment>
<evidence type="ECO:0000256" key="6">
    <source>
        <dbReference type="ARBA" id="ARBA00023134"/>
    </source>
</evidence>
<dbReference type="Pfam" id="PF00709">
    <property type="entry name" value="Adenylsucc_synt"/>
    <property type="match status" value="1"/>
</dbReference>
<name>E6VBA1_VARPE</name>
<organism evidence="8 9">
    <name type="scientific">Variovorax paradoxus (strain EPS)</name>
    <dbReference type="NCBI Taxonomy" id="595537"/>
    <lineage>
        <taxon>Bacteria</taxon>
        <taxon>Pseudomonadati</taxon>
        <taxon>Pseudomonadota</taxon>
        <taxon>Betaproteobacteria</taxon>
        <taxon>Burkholderiales</taxon>
        <taxon>Comamonadaceae</taxon>
        <taxon>Variovorax</taxon>
    </lineage>
</organism>
<keyword evidence="7" id="KW-0963">Cytoplasm</keyword>
<dbReference type="GO" id="GO:0046040">
    <property type="term" value="P:IMP metabolic process"/>
    <property type="evidence" value="ECO:0007669"/>
    <property type="project" value="TreeGrafter"/>
</dbReference>
<sequence>MSITAAATRYVSLLGLGFGDCGKGLFTDHLCGAWQAHTVVRFNGGAQAGHNVVLADGRHHTFSQFGAGSFHAGVASVLASPVVVHPTALRVEEEALRRVGVTDALARLRIDARCRVTTPFHQAAGRLREWARGAAAHGTCGVGVGETVRQALAAPGDALRYGDLVHRARALEKLEASRMALRREFAGMAPSHPEAAQELALLADASLAQRWLDAAAPCVRLSPPASADAIGARLARPGTVLFEGAQGVLLDEWRGFHPHTTWSSISAAAVEAVLHEAGIDAPVQHLGVLRSYLTRHGPGPLPTHDRALDARFTEPHNADEGWQGAFRRGHPDAVLLRYALAAAGRLDGLVVSHLDAIDGADLRWCTGYRTTDGANVASLPFSDEPDLDHQHALTQLLQGAQPLYEPQPIGTAQAWVERAEAFSGLPVRFGAFGPTRDTVRAREHIGKTA</sequence>
<dbReference type="RefSeq" id="WP_013542841.1">
    <property type="nucleotide sequence ID" value="NC_014931.1"/>
</dbReference>
<evidence type="ECO:0000256" key="4">
    <source>
        <dbReference type="ARBA" id="ARBA00022755"/>
    </source>
</evidence>
<dbReference type="InterPro" id="IPR001114">
    <property type="entry name" value="Adenylosuccinate_synthetase"/>
</dbReference>
<keyword evidence="3 7" id="KW-0547">Nucleotide-binding</keyword>
<feature type="binding site" evidence="7">
    <location>
        <position position="20"/>
    </location>
    <ligand>
        <name>Mg(2+)</name>
        <dbReference type="ChEBI" id="CHEBI:18420"/>
    </ligand>
</feature>
<feature type="active site" description="Proton donor" evidence="7">
    <location>
        <position position="50"/>
    </location>
</feature>
<feature type="binding site" evidence="7">
    <location>
        <begin position="353"/>
        <end position="355"/>
    </location>
    <ligand>
        <name>GTP</name>
        <dbReference type="ChEBI" id="CHEBI:37565"/>
    </ligand>
</feature>
<dbReference type="KEGG" id="vpe:Varpa_4463"/>
<dbReference type="InterPro" id="IPR042109">
    <property type="entry name" value="Adenylosuccinate_synth_dom1"/>
</dbReference>
<comment type="similarity">
    <text evidence="7">Belongs to the adenylosuccinate synthetase family.</text>
</comment>
<reference evidence="9" key="1">
    <citation type="submission" date="2010-12" db="EMBL/GenBank/DDBJ databases">
        <title>Complete sequence of Variovorax paradoxus EPS.</title>
        <authorList>
            <consortium name="US DOE Joint Genome Institute"/>
            <person name="Lucas S."/>
            <person name="Copeland A."/>
            <person name="Lapidus A."/>
            <person name="Cheng J.-F."/>
            <person name="Goodwin L."/>
            <person name="Pitluck S."/>
            <person name="Teshima H."/>
            <person name="Detter J.C."/>
            <person name="Han C."/>
            <person name="Tapia R."/>
            <person name="Land M."/>
            <person name="Hauser L."/>
            <person name="Kyrpides N."/>
            <person name="Ivanova N."/>
            <person name="Ovchinnikova G."/>
            <person name="Orwin P."/>
            <person name="Han J.-I.G."/>
            <person name="Woyke T."/>
        </authorList>
    </citation>
    <scope>NUCLEOTIDE SEQUENCE [LARGE SCALE GENOMIC DNA]</scope>
    <source>
        <strain evidence="9">EPS</strain>
    </source>
</reference>
<dbReference type="GO" id="GO:0005525">
    <property type="term" value="F:GTP binding"/>
    <property type="evidence" value="ECO:0007669"/>
    <property type="project" value="UniProtKB-UniRule"/>
</dbReference>
<feature type="binding site" evidence="7">
    <location>
        <begin position="431"/>
        <end position="433"/>
    </location>
    <ligand>
        <name>GTP</name>
        <dbReference type="ChEBI" id="CHEBI:37565"/>
    </ligand>
</feature>
<dbReference type="InterPro" id="IPR027417">
    <property type="entry name" value="P-loop_NTPase"/>
</dbReference>
<dbReference type="AlphaFoldDB" id="E6VBA1"/>
<dbReference type="HAMAP" id="MF_00011">
    <property type="entry name" value="Adenylosucc_synth"/>
    <property type="match status" value="1"/>
</dbReference>
<evidence type="ECO:0000256" key="2">
    <source>
        <dbReference type="ARBA" id="ARBA00022723"/>
    </source>
</evidence>
<feature type="binding site" description="in other chain" evidence="7">
    <location>
        <position position="246"/>
    </location>
    <ligand>
        <name>IMP</name>
        <dbReference type="ChEBI" id="CHEBI:58053"/>
        <note>ligand shared between dimeric partners</note>
    </ligand>
</feature>
<dbReference type="eggNOG" id="COG0104">
    <property type="taxonomic scope" value="Bacteria"/>
</dbReference>
<feature type="binding site" evidence="7">
    <location>
        <begin position="49"/>
        <end position="51"/>
    </location>
    <ligand>
        <name>GTP</name>
        <dbReference type="ChEBI" id="CHEBI:37565"/>
    </ligand>
</feature>
<gene>
    <name evidence="7" type="primary">purA</name>
    <name evidence="8" type="ordered locus">Varpa_4463</name>
</gene>
<dbReference type="EC" id="6.3.4.4" evidence="7"/>
<dbReference type="Gene3D" id="1.10.300.10">
    <property type="entry name" value="Adenylosuccinate Synthetase, subunit A, domain 2"/>
    <property type="match status" value="1"/>
</dbReference>
<dbReference type="STRING" id="595537.Varpa_4463"/>
<comment type="subcellular location">
    <subcellularLocation>
        <location evidence="7">Cytoplasm</location>
    </subcellularLocation>
</comment>
<protein>
    <recommendedName>
        <fullName evidence="7">Adenylosuccinate synthetase</fullName>
        <shortName evidence="7">AMPSase</shortName>
        <shortName evidence="7">AdSS</shortName>
        <ecNumber evidence="7">6.3.4.4</ecNumber>
    </recommendedName>
    <alternativeName>
        <fullName evidence="7">IMP--aspartate ligase</fullName>
    </alternativeName>
</protein>
<keyword evidence="4 7" id="KW-0658">Purine biosynthesis</keyword>
<accession>E6VBA1</accession>
<dbReference type="GO" id="GO:0044208">
    <property type="term" value="P:'de novo' AMP biosynthetic process"/>
    <property type="evidence" value="ECO:0007669"/>
    <property type="project" value="UniProtKB-UniRule"/>
</dbReference>
<dbReference type="PANTHER" id="PTHR11846:SF0">
    <property type="entry name" value="ADENYLOSUCCINATE SYNTHETASE"/>
    <property type="match status" value="1"/>
</dbReference>
<evidence type="ECO:0000256" key="1">
    <source>
        <dbReference type="ARBA" id="ARBA00022598"/>
    </source>
</evidence>
<comment type="subunit">
    <text evidence="7">Homodimer.</text>
</comment>
<feature type="active site" description="Proton acceptor" evidence="7">
    <location>
        <position position="20"/>
    </location>
</feature>
<comment type="cofactor">
    <cofactor evidence="7">
        <name>Mg(2+)</name>
        <dbReference type="ChEBI" id="CHEBI:18420"/>
    </cofactor>
    <text evidence="7">Binds 1 Mg(2+) ion per subunit.</text>
</comment>
<dbReference type="SMART" id="SM00788">
    <property type="entry name" value="Adenylsucc_synt"/>
    <property type="match status" value="1"/>
</dbReference>
<dbReference type="PANTHER" id="PTHR11846">
    <property type="entry name" value="ADENYLOSUCCINATE SYNTHETASE"/>
    <property type="match status" value="1"/>
</dbReference>
<comment type="catalytic activity">
    <reaction evidence="7">
        <text>IMP + L-aspartate + GTP = N(6)-(1,2-dicarboxyethyl)-AMP + GDP + phosphate + 2 H(+)</text>
        <dbReference type="Rhea" id="RHEA:15753"/>
        <dbReference type="ChEBI" id="CHEBI:15378"/>
        <dbReference type="ChEBI" id="CHEBI:29991"/>
        <dbReference type="ChEBI" id="CHEBI:37565"/>
        <dbReference type="ChEBI" id="CHEBI:43474"/>
        <dbReference type="ChEBI" id="CHEBI:57567"/>
        <dbReference type="ChEBI" id="CHEBI:58053"/>
        <dbReference type="ChEBI" id="CHEBI:58189"/>
        <dbReference type="EC" id="6.3.4.4"/>
    </reaction>
</comment>
<dbReference type="HOGENOM" id="CLU_029848_4_0_4"/>
<dbReference type="GO" id="GO:0004019">
    <property type="term" value="F:adenylosuccinate synthase activity"/>
    <property type="evidence" value="ECO:0007669"/>
    <property type="project" value="UniProtKB-UniRule"/>
</dbReference>
<proteinExistence type="inferred from homology"/>
<evidence type="ECO:0000256" key="3">
    <source>
        <dbReference type="ARBA" id="ARBA00022741"/>
    </source>
</evidence>
<dbReference type="SUPFAM" id="SSF52540">
    <property type="entry name" value="P-loop containing nucleoside triphosphate hydrolases"/>
    <property type="match status" value="1"/>
</dbReference>
<dbReference type="EMBL" id="CP002417">
    <property type="protein sequence ID" value="ADU38631.1"/>
    <property type="molecule type" value="Genomic_DNA"/>
</dbReference>
<evidence type="ECO:0000313" key="8">
    <source>
        <dbReference type="EMBL" id="ADU38631.1"/>
    </source>
</evidence>
<comment type="pathway">
    <text evidence="7">Purine metabolism; AMP biosynthesis via de novo pathway; AMP from IMP: step 1/2.</text>
</comment>
<dbReference type="GO" id="GO:0005737">
    <property type="term" value="C:cytoplasm"/>
    <property type="evidence" value="ECO:0007669"/>
    <property type="project" value="UniProtKB-SubCell"/>
</dbReference>
<evidence type="ECO:0000256" key="5">
    <source>
        <dbReference type="ARBA" id="ARBA00022842"/>
    </source>
</evidence>
<comment type="caution">
    <text evidence="7">Lacks conserved residue(s) required for the propagation of feature annotation.</text>
</comment>
<feature type="binding site" evidence="7">
    <location>
        <position position="49"/>
    </location>
    <ligand>
        <name>Mg(2+)</name>
        <dbReference type="ChEBI" id="CHEBI:18420"/>
    </ligand>
</feature>
<keyword evidence="5 7" id="KW-0460">Magnesium</keyword>
<dbReference type="Proteomes" id="UP000008917">
    <property type="component" value="Chromosome"/>
</dbReference>
<keyword evidence="2 7" id="KW-0479">Metal-binding</keyword>
<dbReference type="UniPathway" id="UPA00075">
    <property type="reaction ID" value="UER00335"/>
</dbReference>
<keyword evidence="6 7" id="KW-0342">GTP-binding</keyword>
<dbReference type="InterPro" id="IPR042111">
    <property type="entry name" value="Adenylosuccinate_synth_dom3"/>
</dbReference>
<dbReference type="GO" id="GO:0000287">
    <property type="term" value="F:magnesium ion binding"/>
    <property type="evidence" value="ECO:0007669"/>
    <property type="project" value="UniProtKB-UniRule"/>
</dbReference>
<feature type="binding site" description="in other chain" evidence="7">
    <location>
        <position position="261"/>
    </location>
    <ligand>
        <name>IMP</name>
        <dbReference type="ChEBI" id="CHEBI:58053"/>
        <note>ligand shared between dimeric partners</note>
    </ligand>
</feature>
<keyword evidence="1 7" id="KW-0436">Ligase</keyword>